<dbReference type="Proteomes" id="UP000228987">
    <property type="component" value="Unassembled WGS sequence"/>
</dbReference>
<dbReference type="GO" id="GO:0005295">
    <property type="term" value="F:neutral L-amino acid:sodium symporter activity"/>
    <property type="evidence" value="ECO:0007669"/>
    <property type="project" value="TreeGrafter"/>
</dbReference>
<dbReference type="SUPFAM" id="SSF118215">
    <property type="entry name" value="Proton glutamate symport protein"/>
    <property type="match status" value="1"/>
</dbReference>
<dbReference type="GO" id="GO:0005886">
    <property type="term" value="C:plasma membrane"/>
    <property type="evidence" value="ECO:0007669"/>
    <property type="project" value="TreeGrafter"/>
</dbReference>
<accession>A0A2A5C8T3</accession>
<keyword evidence="5 6" id="KW-0472">Membrane</keyword>
<evidence type="ECO:0000256" key="6">
    <source>
        <dbReference type="SAM" id="Phobius"/>
    </source>
</evidence>
<feature type="transmembrane region" description="Helical" evidence="6">
    <location>
        <begin position="195"/>
        <end position="220"/>
    </location>
</feature>
<keyword evidence="4 6" id="KW-1133">Transmembrane helix</keyword>
<protein>
    <submittedName>
        <fullName evidence="7">Dicarboxylate/amino acid:cation symporter</fullName>
    </submittedName>
</protein>
<evidence type="ECO:0000256" key="2">
    <source>
        <dbReference type="ARBA" id="ARBA00022448"/>
    </source>
</evidence>
<organism evidence="7 8">
    <name type="scientific">SAR86 cluster bacterium</name>
    <dbReference type="NCBI Taxonomy" id="2030880"/>
    <lineage>
        <taxon>Bacteria</taxon>
        <taxon>Pseudomonadati</taxon>
        <taxon>Pseudomonadota</taxon>
        <taxon>Gammaproteobacteria</taxon>
        <taxon>SAR86 cluster</taxon>
    </lineage>
</organism>
<feature type="transmembrane region" description="Helical" evidence="6">
    <location>
        <begin position="32"/>
        <end position="54"/>
    </location>
</feature>
<dbReference type="AlphaFoldDB" id="A0A2A5C8T3"/>
<feature type="transmembrane region" description="Helical" evidence="6">
    <location>
        <begin position="232"/>
        <end position="253"/>
    </location>
</feature>
<comment type="caution">
    <text evidence="7">The sequence shown here is derived from an EMBL/GenBank/DDBJ whole genome shotgun (WGS) entry which is preliminary data.</text>
</comment>
<feature type="transmembrane region" description="Helical" evidence="6">
    <location>
        <begin position="66"/>
        <end position="93"/>
    </location>
</feature>
<evidence type="ECO:0000256" key="4">
    <source>
        <dbReference type="ARBA" id="ARBA00022989"/>
    </source>
</evidence>
<evidence type="ECO:0000313" key="8">
    <source>
        <dbReference type="Proteomes" id="UP000228987"/>
    </source>
</evidence>
<dbReference type="InterPro" id="IPR036458">
    <property type="entry name" value="Na:dicarbo_symporter_sf"/>
</dbReference>
<feature type="transmembrane region" description="Helical" evidence="6">
    <location>
        <begin position="123"/>
        <end position="144"/>
    </location>
</feature>
<keyword evidence="2" id="KW-0813">Transport</keyword>
<dbReference type="Pfam" id="PF00375">
    <property type="entry name" value="SDF"/>
    <property type="match status" value="1"/>
</dbReference>
<reference evidence="8" key="1">
    <citation type="submission" date="2017-08" db="EMBL/GenBank/DDBJ databases">
        <title>A dynamic microbial community with high functional redundancy inhabits the cold, oxic subseafloor aquifer.</title>
        <authorList>
            <person name="Tully B.J."/>
            <person name="Wheat C.G."/>
            <person name="Glazer B.T."/>
            <person name="Huber J.A."/>
        </authorList>
    </citation>
    <scope>NUCLEOTIDE SEQUENCE [LARGE SCALE GENOMIC DNA]</scope>
</reference>
<name>A0A2A5C8T3_9GAMM</name>
<feature type="transmembrane region" description="Helical" evidence="6">
    <location>
        <begin position="333"/>
        <end position="360"/>
    </location>
</feature>
<dbReference type="EMBL" id="NVWI01000010">
    <property type="protein sequence ID" value="PCJ40232.1"/>
    <property type="molecule type" value="Genomic_DNA"/>
</dbReference>
<feature type="transmembrane region" description="Helical" evidence="6">
    <location>
        <begin position="308"/>
        <end position="327"/>
    </location>
</feature>
<dbReference type="Gene3D" id="1.10.3860.10">
    <property type="entry name" value="Sodium:dicarboxylate symporter"/>
    <property type="match status" value="1"/>
</dbReference>
<dbReference type="PANTHER" id="PTHR42865">
    <property type="entry name" value="PROTON/GLUTAMATE-ASPARTATE SYMPORTER"/>
    <property type="match status" value="1"/>
</dbReference>
<keyword evidence="3 6" id="KW-0812">Transmembrane</keyword>
<comment type="subcellular location">
    <subcellularLocation>
        <location evidence="1">Membrane</location>
        <topology evidence="1">Multi-pass membrane protein</topology>
    </subcellularLocation>
</comment>
<dbReference type="InterPro" id="IPR001991">
    <property type="entry name" value="Na-dicarboxylate_symporter"/>
</dbReference>
<evidence type="ECO:0000256" key="1">
    <source>
        <dbReference type="ARBA" id="ARBA00004141"/>
    </source>
</evidence>
<evidence type="ECO:0000256" key="3">
    <source>
        <dbReference type="ARBA" id="ARBA00022692"/>
    </source>
</evidence>
<evidence type="ECO:0000256" key="5">
    <source>
        <dbReference type="ARBA" id="ARBA00023136"/>
    </source>
</evidence>
<gene>
    <name evidence="7" type="ORF">COA71_12040</name>
</gene>
<sequence length="394" mass="41428">MKLIIKLLLGIVAGLLIGLFAPEGVVRLLVTIQTVIGAFIVFLIPFIILFFIAHGISSLPHSSGRLLGLTIVSAYVSTIVATLIACSIALILLPTLLNGIDPESVNVQAKEIMPFIEFRVEPVMGVITALLTAFLFGIGIQLTASSVKTTALKDMVAQGKLIVEIAIRKVVIPLLPFYIAGIFTDLAANGTAFVYLYTFAKVLVLVIVLHWLWILVLYAIAAMVSGRNMFSLIKVMLPAYVTAIGTMSSAATIPVTLRQAQKNKISEPTREFVIPLCASIHLSGSSITIITCAVAVMLLSPSLPTPGLLMLIPFILTLGVITIAAPGVPGGTILAALGILASILGFDEATLALMIALFLAQDSFGTACNILGDGAIAIIVDAEAGNNAEIVDKA</sequence>
<dbReference type="GO" id="GO:0032329">
    <property type="term" value="P:serine transport"/>
    <property type="evidence" value="ECO:0007669"/>
    <property type="project" value="TreeGrafter"/>
</dbReference>
<dbReference type="PRINTS" id="PR00173">
    <property type="entry name" value="EDTRNSPORT"/>
</dbReference>
<proteinExistence type="predicted"/>
<feature type="transmembrane region" description="Helical" evidence="6">
    <location>
        <begin position="273"/>
        <end position="296"/>
    </location>
</feature>
<evidence type="ECO:0000313" key="7">
    <source>
        <dbReference type="EMBL" id="PCJ40232.1"/>
    </source>
</evidence>
<dbReference type="PANTHER" id="PTHR42865:SF8">
    <property type="entry name" value="SERINE_THREONINE TRANSPORTER SSTT"/>
    <property type="match status" value="1"/>
</dbReference>